<gene>
    <name evidence="2" type="ORF">METBIDRAFT_167073</name>
</gene>
<keyword evidence="3" id="KW-1185">Reference proteome</keyword>
<evidence type="ECO:0000313" key="3">
    <source>
        <dbReference type="Proteomes" id="UP000092555"/>
    </source>
</evidence>
<protein>
    <submittedName>
        <fullName evidence="2">Uncharacterized protein</fullName>
    </submittedName>
</protein>
<dbReference type="RefSeq" id="XP_018711423.1">
    <property type="nucleotide sequence ID" value="XM_018854666.1"/>
</dbReference>
<dbReference type="Proteomes" id="UP000092555">
    <property type="component" value="Unassembled WGS sequence"/>
</dbReference>
<keyword evidence="1" id="KW-0472">Membrane</keyword>
<comment type="caution">
    <text evidence="2">The sequence shown here is derived from an EMBL/GenBank/DDBJ whole genome shotgun (WGS) entry which is preliminary data.</text>
</comment>
<keyword evidence="1" id="KW-0812">Transmembrane</keyword>
<evidence type="ECO:0000256" key="1">
    <source>
        <dbReference type="SAM" id="Phobius"/>
    </source>
</evidence>
<dbReference type="EMBL" id="LXTC01000003">
    <property type="protein sequence ID" value="OBA20913.1"/>
    <property type="molecule type" value="Genomic_DNA"/>
</dbReference>
<feature type="transmembrane region" description="Helical" evidence="1">
    <location>
        <begin position="31"/>
        <end position="53"/>
    </location>
</feature>
<name>A0A1A0HAK9_9ASCO</name>
<organism evidence="2 3">
    <name type="scientific">Metschnikowia bicuspidata var. bicuspidata NRRL YB-4993</name>
    <dbReference type="NCBI Taxonomy" id="869754"/>
    <lineage>
        <taxon>Eukaryota</taxon>
        <taxon>Fungi</taxon>
        <taxon>Dikarya</taxon>
        <taxon>Ascomycota</taxon>
        <taxon>Saccharomycotina</taxon>
        <taxon>Pichiomycetes</taxon>
        <taxon>Metschnikowiaceae</taxon>
        <taxon>Metschnikowia</taxon>
    </lineage>
</organism>
<accession>A0A1A0HAK9</accession>
<dbReference type="GeneID" id="30027642"/>
<keyword evidence="1" id="KW-1133">Transmembrane helix</keyword>
<sequence length="147" mass="16244">MSSLSFLDHQLTLCDQIFDRAVLLGAQLESAISVVLGAAIVAITVPLITMFALDFGAYVSTLAARTLEHNFLAVRRPEIEFFRTSTSIGLVFKMDSLSAIRNLVNSNIRKCGSRSLMRIEVVDSTRQSWPLPCDLSQAVQIWQPNGE</sequence>
<reference evidence="2 3" key="1">
    <citation type="submission" date="2016-05" db="EMBL/GenBank/DDBJ databases">
        <title>Comparative genomics of biotechnologically important yeasts.</title>
        <authorList>
            <consortium name="DOE Joint Genome Institute"/>
            <person name="Riley R."/>
            <person name="Haridas S."/>
            <person name="Wolfe K.H."/>
            <person name="Lopes M.R."/>
            <person name="Hittinger C.T."/>
            <person name="Goker M."/>
            <person name="Salamov A."/>
            <person name="Wisecaver J."/>
            <person name="Long T.M."/>
            <person name="Aerts A.L."/>
            <person name="Barry K."/>
            <person name="Choi C."/>
            <person name="Clum A."/>
            <person name="Coughlan A.Y."/>
            <person name="Deshpande S."/>
            <person name="Douglass A.P."/>
            <person name="Hanson S.J."/>
            <person name="Klenk H.-P."/>
            <person name="LaButti K."/>
            <person name="Lapidus A."/>
            <person name="Lindquist E."/>
            <person name="Lipzen A."/>
            <person name="Meier-kolthoff J.P."/>
            <person name="Ohm R.A."/>
            <person name="Otillar R.P."/>
            <person name="Pangilinan J."/>
            <person name="Peng Y."/>
            <person name="Rokas A."/>
            <person name="Rosa C.A."/>
            <person name="Scheuner C."/>
            <person name="Sibirny A.A."/>
            <person name="Slot J.C."/>
            <person name="Stielow J.B."/>
            <person name="Sun H."/>
            <person name="Kurtzman C.P."/>
            <person name="Blackwell M."/>
            <person name="Grigoriev I.V."/>
            <person name="Jeffries T.W."/>
        </authorList>
    </citation>
    <scope>NUCLEOTIDE SEQUENCE [LARGE SCALE GENOMIC DNA]</scope>
    <source>
        <strain evidence="2 3">NRRL YB-4993</strain>
    </source>
</reference>
<dbReference type="AlphaFoldDB" id="A0A1A0HAK9"/>
<evidence type="ECO:0000313" key="2">
    <source>
        <dbReference type="EMBL" id="OBA20913.1"/>
    </source>
</evidence>
<dbReference type="OrthoDB" id="10479627at2759"/>
<proteinExistence type="predicted"/>